<reference evidence="9 10" key="1">
    <citation type="submission" date="2015-10" db="EMBL/GenBank/DDBJ databases">
        <title>Metagenome-Assembled Genomes uncover a global brackish microbiome.</title>
        <authorList>
            <person name="Hugerth L.W."/>
            <person name="Larsson J."/>
            <person name="Alneberg J."/>
            <person name="Lindh M.V."/>
            <person name="Legrand C."/>
            <person name="Pinhassi J."/>
            <person name="Andersson A.F."/>
        </authorList>
    </citation>
    <scope>NUCLEOTIDE SEQUENCE [LARGE SCALE GENOMIC DNA]</scope>
    <source>
        <strain evidence="9">BACL6 MAG-120924-bin43</strain>
    </source>
</reference>
<dbReference type="GO" id="GO:0000906">
    <property type="term" value="F:6,7-dimethyl-8-ribityllumazine synthase activity"/>
    <property type="evidence" value="ECO:0007669"/>
    <property type="project" value="UniProtKB-UniRule"/>
</dbReference>
<evidence type="ECO:0000256" key="6">
    <source>
        <dbReference type="ARBA" id="ARBA00048785"/>
    </source>
</evidence>
<dbReference type="FunFam" id="3.40.50.960:FF:000001">
    <property type="entry name" value="6,7-dimethyl-8-ribityllumazine synthase"/>
    <property type="match status" value="1"/>
</dbReference>
<dbReference type="Pfam" id="PF00885">
    <property type="entry name" value="DMRL_synthase"/>
    <property type="match status" value="1"/>
</dbReference>
<dbReference type="SUPFAM" id="SSF52121">
    <property type="entry name" value="Lumazine synthase"/>
    <property type="match status" value="1"/>
</dbReference>
<dbReference type="UniPathway" id="UPA00275">
    <property type="reaction ID" value="UER00404"/>
</dbReference>
<comment type="caution">
    <text evidence="9">The sequence shown here is derived from an EMBL/GenBank/DDBJ whole genome shotgun (WGS) entry which is preliminary data.</text>
</comment>
<comment type="pathway">
    <text evidence="1 8">Cofactor biosynthesis; riboflavin biosynthesis; riboflavin from 2-hydroxy-3-oxobutyl phosphate and 5-amino-6-(D-ribitylamino)uracil: step 1/2.</text>
</comment>
<comment type="similarity">
    <text evidence="2 8">Belongs to the DMRL synthase family.</text>
</comment>
<dbReference type="HAMAP" id="MF_00178">
    <property type="entry name" value="Lumazine_synth"/>
    <property type="match status" value="1"/>
</dbReference>
<dbReference type="EC" id="2.5.1.78" evidence="3 8"/>
<protein>
    <recommendedName>
        <fullName evidence="7 8">6,7-dimethyl-8-ribityllumazine synthase</fullName>
        <shortName evidence="8">DMRL synthase</shortName>
        <shortName evidence="8">LS</shortName>
        <shortName evidence="8">Lumazine synthase</shortName>
        <ecNumber evidence="3 8">2.5.1.78</ecNumber>
    </recommendedName>
</protein>
<dbReference type="GO" id="GO:0009231">
    <property type="term" value="P:riboflavin biosynthetic process"/>
    <property type="evidence" value="ECO:0007669"/>
    <property type="project" value="UniProtKB-UniRule"/>
</dbReference>
<dbReference type="GO" id="GO:0009349">
    <property type="term" value="C:riboflavin synthase complex"/>
    <property type="evidence" value="ECO:0007669"/>
    <property type="project" value="UniProtKB-UniRule"/>
</dbReference>
<accession>A0A0R2QB35</accession>
<evidence type="ECO:0000256" key="3">
    <source>
        <dbReference type="ARBA" id="ARBA00012664"/>
    </source>
</evidence>
<evidence type="ECO:0000256" key="8">
    <source>
        <dbReference type="HAMAP-Rule" id="MF_00178"/>
    </source>
</evidence>
<dbReference type="Gene3D" id="3.40.50.960">
    <property type="entry name" value="Lumazine/riboflavin synthase"/>
    <property type="match status" value="1"/>
</dbReference>
<feature type="binding site" evidence="8">
    <location>
        <position position="127"/>
    </location>
    <ligand>
        <name>(2S)-2-hydroxy-3-oxobutyl phosphate</name>
        <dbReference type="ChEBI" id="CHEBI:58830"/>
    </ligand>
</feature>
<comment type="function">
    <text evidence="8">Catalyzes the formation of 6,7-dimethyl-8-ribityllumazine by condensation of 5-amino-6-(D-ribitylamino)uracil with 3,4-dihydroxy-2-butanone 4-phosphate. This is the penultimate step in the biosynthesis of riboflavin.</text>
</comment>
<gene>
    <name evidence="8 9" type="primary">ribH</name>
    <name evidence="9" type="ORF">ABR75_05270</name>
</gene>
<dbReference type="InterPro" id="IPR034964">
    <property type="entry name" value="LS"/>
</dbReference>
<feature type="binding site" evidence="8">
    <location>
        <begin position="80"/>
        <end position="82"/>
    </location>
    <ligand>
        <name>5-amino-6-(D-ribitylamino)uracil</name>
        <dbReference type="ChEBI" id="CHEBI:15934"/>
    </ligand>
</feature>
<evidence type="ECO:0000313" key="10">
    <source>
        <dbReference type="Proteomes" id="UP000051017"/>
    </source>
</evidence>
<dbReference type="AlphaFoldDB" id="A0A0R2QB35"/>
<dbReference type="PANTHER" id="PTHR21058">
    <property type="entry name" value="6,7-DIMETHYL-8-RIBITYLLUMAZINE SYNTHASE DMRL SYNTHASE LUMAZINE SYNTHASE"/>
    <property type="match status" value="1"/>
</dbReference>
<dbReference type="InterPro" id="IPR002180">
    <property type="entry name" value="LS/RS"/>
</dbReference>
<evidence type="ECO:0000313" key="9">
    <source>
        <dbReference type="EMBL" id="KRO47414.1"/>
    </source>
</evidence>
<evidence type="ECO:0000256" key="2">
    <source>
        <dbReference type="ARBA" id="ARBA00007424"/>
    </source>
</evidence>
<name>A0A0R2QB35_9ACTN</name>
<evidence type="ECO:0000256" key="4">
    <source>
        <dbReference type="ARBA" id="ARBA00022619"/>
    </source>
</evidence>
<feature type="binding site" evidence="8">
    <location>
        <begin position="56"/>
        <end position="58"/>
    </location>
    <ligand>
        <name>5-amino-6-(D-ribitylamino)uracil</name>
        <dbReference type="ChEBI" id="CHEBI:15934"/>
    </ligand>
</feature>
<dbReference type="CDD" id="cd09209">
    <property type="entry name" value="Lumazine_synthase-I"/>
    <property type="match status" value="1"/>
</dbReference>
<dbReference type="PANTHER" id="PTHR21058:SF0">
    <property type="entry name" value="6,7-DIMETHYL-8-RIBITYLLUMAZINE SYNTHASE"/>
    <property type="match status" value="1"/>
</dbReference>
<dbReference type="EMBL" id="LIBJ01000161">
    <property type="protein sequence ID" value="KRO47414.1"/>
    <property type="molecule type" value="Genomic_DNA"/>
</dbReference>
<dbReference type="NCBIfam" id="TIGR00114">
    <property type="entry name" value="lumazine-synth"/>
    <property type="match status" value="1"/>
</dbReference>
<keyword evidence="4 8" id="KW-0686">Riboflavin biosynthesis</keyword>
<dbReference type="GO" id="GO:0005829">
    <property type="term" value="C:cytosol"/>
    <property type="evidence" value="ECO:0007669"/>
    <property type="project" value="TreeGrafter"/>
</dbReference>
<sequence>MTTFEGSHDGKGMRVGIVCSRFNEFIVTALLDGAKRGLSSHGVSESNIDVVWVPGAFEIPIATKAMATSGRYDTLVTLGAVIRGETAHFEYVAGPVADSIAQIQLETGMPIGFAVLTVESVEQAVERSGPGAGNKGEEAAIGAIEMANVLKALR</sequence>
<feature type="binding site" evidence="8">
    <location>
        <position position="22"/>
    </location>
    <ligand>
        <name>5-amino-6-(D-ribitylamino)uracil</name>
        <dbReference type="ChEBI" id="CHEBI:15934"/>
    </ligand>
</feature>
<comment type="catalytic activity">
    <reaction evidence="6 8">
        <text>(2S)-2-hydroxy-3-oxobutyl phosphate + 5-amino-6-(D-ribitylamino)uracil = 6,7-dimethyl-8-(1-D-ribityl)lumazine + phosphate + 2 H2O + H(+)</text>
        <dbReference type="Rhea" id="RHEA:26152"/>
        <dbReference type="ChEBI" id="CHEBI:15377"/>
        <dbReference type="ChEBI" id="CHEBI:15378"/>
        <dbReference type="ChEBI" id="CHEBI:15934"/>
        <dbReference type="ChEBI" id="CHEBI:43474"/>
        <dbReference type="ChEBI" id="CHEBI:58201"/>
        <dbReference type="ChEBI" id="CHEBI:58830"/>
        <dbReference type="EC" id="2.5.1.78"/>
    </reaction>
</comment>
<organism evidence="9 10">
    <name type="scientific">Acidimicrobiia bacterium BACL6 MAG-120924-bin43</name>
    <dbReference type="NCBI Taxonomy" id="1655583"/>
    <lineage>
        <taxon>Bacteria</taxon>
        <taxon>Bacillati</taxon>
        <taxon>Actinomycetota</taxon>
        <taxon>Acidimicrobiia</taxon>
        <taxon>acIV cluster</taxon>
    </lineage>
</organism>
<proteinExistence type="inferred from homology"/>
<feature type="active site" description="Proton donor" evidence="8">
    <location>
        <position position="88"/>
    </location>
</feature>
<evidence type="ECO:0000256" key="1">
    <source>
        <dbReference type="ARBA" id="ARBA00004917"/>
    </source>
</evidence>
<feature type="binding site" evidence="8">
    <location>
        <position position="113"/>
    </location>
    <ligand>
        <name>5-amino-6-(D-ribitylamino)uracil</name>
        <dbReference type="ChEBI" id="CHEBI:15934"/>
    </ligand>
</feature>
<evidence type="ECO:0000256" key="5">
    <source>
        <dbReference type="ARBA" id="ARBA00022679"/>
    </source>
</evidence>
<feature type="binding site" evidence="8">
    <location>
        <begin position="85"/>
        <end position="86"/>
    </location>
    <ligand>
        <name>(2S)-2-hydroxy-3-oxobutyl phosphate</name>
        <dbReference type="ChEBI" id="CHEBI:58830"/>
    </ligand>
</feature>
<dbReference type="Proteomes" id="UP000051017">
    <property type="component" value="Unassembled WGS sequence"/>
</dbReference>
<keyword evidence="5 8" id="KW-0808">Transferase</keyword>
<dbReference type="InterPro" id="IPR036467">
    <property type="entry name" value="LS/RS_sf"/>
</dbReference>
<evidence type="ECO:0000256" key="7">
    <source>
        <dbReference type="ARBA" id="ARBA00072606"/>
    </source>
</evidence>